<keyword evidence="1 2" id="KW-0597">Phosphoprotein</keyword>
<dbReference type="InterPro" id="IPR003594">
    <property type="entry name" value="HATPase_dom"/>
</dbReference>
<dbReference type="EMBL" id="MU006793">
    <property type="protein sequence ID" value="KAF2637356.1"/>
    <property type="molecule type" value="Genomic_DNA"/>
</dbReference>
<dbReference type="SUPFAM" id="SSF52172">
    <property type="entry name" value="CheY-like"/>
    <property type="match status" value="1"/>
</dbReference>
<dbReference type="PANTHER" id="PTHR43719">
    <property type="entry name" value="TWO-COMPONENT HISTIDINE KINASE"/>
    <property type="match status" value="1"/>
</dbReference>
<sequence length="1329" mass="147439">MLSKTREEGGIRTVKLARGSYNGLGLERSSLPPRTSSPDLRDRSDPLRLLASVSIVELLELDARPVFIVDVGDAPNYAPVYTPNCAPDASGLQILFANGALRSNPYAWELVAGKLPSPAGEDPNMPAANQFRAWLLSTVVQAESLDVNPPPVEHGGIVWSCYTLRRRLRVVSGTTSTPAASSIPSTSTSREFDLPSASSAHTSATNVEVISVPASEPQDYFGSTISTVLEDAEPDQSPDLAPVLPVLAHDSAPVDTLFSRPDSFELPSLEGHPSFTNECVLRAHAAGEIDPFRRQEHPPGDQEVGFFDWTRLALSSILPRHIHFARSIDWESTPLGPIEYWSNDLRAMCNLIMASPHPAAMYWGDELVAIYNEAYIGLAGQKHPALMGQSYKVAWAEIWNEVKDVFTNARQTGQATMKDDDCLFMMRSGFLEETYFSWSIIPMVGEDGTVMGLYNPAFEKTRRKIAERRMLTLREVGERTATARDVKGFWEQVILALSENDMDTPFVLLYSVSDDNDSDSSSLHSNSLLSSKHCYLEGSLGVPDGHAAAPDHFDLKEGNEGFGPVFREVMKTDKPVVLSIGSGDLPHEMMEGLEWRGFGDTCRDVVVCPIHPTTGEAILGFLVMGINPRRPYDDDYSLFIQLLSRQLATSLASVVLFEEEIRRGQKAAKLAAEDRFHLSEQLAARTQEALDSETRFTRMAEYSPAGLFIADHVGRITYCNDTWYEISRVPKNFSGTDKWMEYAQEEDQKLIQEQWKQLVENADAINIEFRFKTPWSDRNGNKGDTWVLFCAFPEKFQDGMLKSVFGSITNISSQKWAEGFQKRKMEEAVELKRQQENFIDITSHEMRNPLSAILQCADEISTILSDFRTSGAREIPSRILSDSIDAAQTIALCAQHQKRIVDDVLTLSKLDSAMVMVTPVDAQPLQVVQRALKMFEGEVQTAGIQMEFVISDSFKELEIDWVKLDPSRVLQVLINLTTNAIKFTTTESSRTIKVILSAFRESPSNSASPRVRFFPSRSKRVNQTLGQDWGDGEEIYLEFAVQDTGRGLSPEEMNVLFQRFSQASPRTHVTYGGSGLGLFISRELTELQGGEIGVSSEAGKGSTFAFYVKSRKTTEPQDQSETLPLAIQQLPSKTKNKSPQPAPPKVKDFAAIPKETLPSDDASSKNVNLKVLIVEDNLVNQRVLQRQLENRGITTYVANHGGEALEKLKQSRFWNDHGSDALDIDVVLMDKEMPVMDGLQCTSKIRDFETQGLLNRHVPIIAVTANARSEQIATLLAAGMDDVVSKPFRILELVPKIEELTLKYSDSLAGDAAGLIVPSKPSTTPSYSM</sequence>
<evidence type="ECO:0000259" key="5">
    <source>
        <dbReference type="PROSITE" id="PS50110"/>
    </source>
</evidence>
<dbReference type="PRINTS" id="PR00344">
    <property type="entry name" value="BCTRLSENSOR"/>
</dbReference>
<dbReference type="InterPro" id="IPR036097">
    <property type="entry name" value="HisK_dim/P_sf"/>
</dbReference>
<organism evidence="6 7">
    <name type="scientific">Massarina eburnea CBS 473.64</name>
    <dbReference type="NCBI Taxonomy" id="1395130"/>
    <lineage>
        <taxon>Eukaryota</taxon>
        <taxon>Fungi</taxon>
        <taxon>Dikarya</taxon>
        <taxon>Ascomycota</taxon>
        <taxon>Pezizomycotina</taxon>
        <taxon>Dothideomycetes</taxon>
        <taxon>Pleosporomycetidae</taxon>
        <taxon>Pleosporales</taxon>
        <taxon>Massarineae</taxon>
        <taxon>Massarinaceae</taxon>
        <taxon>Massarina</taxon>
    </lineage>
</organism>
<dbReference type="CDD" id="cd00130">
    <property type="entry name" value="PAS"/>
    <property type="match status" value="1"/>
</dbReference>
<reference evidence="6" key="1">
    <citation type="journal article" date="2020" name="Stud. Mycol.">
        <title>101 Dothideomycetes genomes: a test case for predicting lifestyles and emergence of pathogens.</title>
        <authorList>
            <person name="Haridas S."/>
            <person name="Albert R."/>
            <person name="Binder M."/>
            <person name="Bloem J."/>
            <person name="Labutti K."/>
            <person name="Salamov A."/>
            <person name="Andreopoulos B."/>
            <person name="Baker S."/>
            <person name="Barry K."/>
            <person name="Bills G."/>
            <person name="Bluhm B."/>
            <person name="Cannon C."/>
            <person name="Castanera R."/>
            <person name="Culley D."/>
            <person name="Daum C."/>
            <person name="Ezra D."/>
            <person name="Gonzalez J."/>
            <person name="Henrissat B."/>
            <person name="Kuo A."/>
            <person name="Liang C."/>
            <person name="Lipzen A."/>
            <person name="Lutzoni F."/>
            <person name="Magnuson J."/>
            <person name="Mondo S."/>
            <person name="Nolan M."/>
            <person name="Ohm R."/>
            <person name="Pangilinan J."/>
            <person name="Park H.-J."/>
            <person name="Ramirez L."/>
            <person name="Alfaro M."/>
            <person name="Sun H."/>
            <person name="Tritt A."/>
            <person name="Yoshinaga Y."/>
            <person name="Zwiers L.-H."/>
            <person name="Turgeon B."/>
            <person name="Goodwin S."/>
            <person name="Spatafora J."/>
            <person name="Crous P."/>
            <person name="Grigoriev I."/>
        </authorList>
    </citation>
    <scope>NUCLEOTIDE SEQUENCE</scope>
    <source>
        <strain evidence="6">CBS 473.64</strain>
    </source>
</reference>
<dbReference type="InterPro" id="IPR000014">
    <property type="entry name" value="PAS"/>
</dbReference>
<feature type="modified residue" description="4-aspartylphosphate" evidence="2">
    <location>
        <position position="1230"/>
    </location>
</feature>
<dbReference type="InterPro" id="IPR058846">
    <property type="entry name" value="PAS-like"/>
</dbReference>
<dbReference type="SUPFAM" id="SSF47384">
    <property type="entry name" value="Homodimeric domain of signal transducing histidine kinase"/>
    <property type="match status" value="1"/>
</dbReference>
<dbReference type="CDD" id="cd00082">
    <property type="entry name" value="HisKA"/>
    <property type="match status" value="1"/>
</dbReference>
<evidence type="ECO:0000256" key="2">
    <source>
        <dbReference type="PROSITE-ProRule" id="PRU00169"/>
    </source>
</evidence>
<dbReference type="InterPro" id="IPR004358">
    <property type="entry name" value="Sig_transdc_His_kin-like_C"/>
</dbReference>
<evidence type="ECO:0000256" key="3">
    <source>
        <dbReference type="SAM" id="MobiDB-lite"/>
    </source>
</evidence>
<keyword evidence="7" id="KW-1185">Reference proteome</keyword>
<dbReference type="Gene3D" id="3.30.565.10">
    <property type="entry name" value="Histidine kinase-like ATPase, C-terminal domain"/>
    <property type="match status" value="1"/>
</dbReference>
<dbReference type="InterPro" id="IPR003661">
    <property type="entry name" value="HisK_dim/P_dom"/>
</dbReference>
<dbReference type="SUPFAM" id="SSF55781">
    <property type="entry name" value="GAF domain-like"/>
    <property type="match status" value="1"/>
</dbReference>
<dbReference type="Pfam" id="PF08448">
    <property type="entry name" value="PAS_4"/>
    <property type="match status" value="1"/>
</dbReference>
<dbReference type="InterPro" id="IPR005467">
    <property type="entry name" value="His_kinase_dom"/>
</dbReference>
<dbReference type="Pfam" id="PF00512">
    <property type="entry name" value="HisKA"/>
    <property type="match status" value="1"/>
</dbReference>
<dbReference type="InterPro" id="IPR036890">
    <property type="entry name" value="HATPase_C_sf"/>
</dbReference>
<dbReference type="Proteomes" id="UP000799753">
    <property type="component" value="Unassembled WGS sequence"/>
</dbReference>
<dbReference type="InterPro" id="IPR001789">
    <property type="entry name" value="Sig_transdc_resp-reg_receiver"/>
</dbReference>
<accession>A0A6A6RPS5</accession>
<dbReference type="InterPro" id="IPR035965">
    <property type="entry name" value="PAS-like_dom_sf"/>
</dbReference>
<dbReference type="SMART" id="SM00448">
    <property type="entry name" value="REC"/>
    <property type="match status" value="1"/>
</dbReference>
<evidence type="ECO:0000256" key="1">
    <source>
        <dbReference type="ARBA" id="ARBA00022553"/>
    </source>
</evidence>
<dbReference type="Gene3D" id="3.30.450.20">
    <property type="entry name" value="PAS domain"/>
    <property type="match status" value="2"/>
</dbReference>
<dbReference type="PROSITE" id="PS50109">
    <property type="entry name" value="HIS_KIN"/>
    <property type="match status" value="1"/>
</dbReference>
<dbReference type="InterPro" id="IPR011006">
    <property type="entry name" value="CheY-like_superfamily"/>
</dbReference>
<dbReference type="OrthoDB" id="60033at2759"/>
<dbReference type="InterPro" id="IPR050956">
    <property type="entry name" value="2C_system_His_kinase"/>
</dbReference>
<evidence type="ECO:0000259" key="4">
    <source>
        <dbReference type="PROSITE" id="PS50109"/>
    </source>
</evidence>
<proteinExistence type="predicted"/>
<feature type="region of interest" description="Disordered" evidence="3">
    <location>
        <begin position="175"/>
        <end position="199"/>
    </location>
</feature>
<dbReference type="Pfam" id="PF26131">
    <property type="entry name" value="PAS-like"/>
    <property type="match status" value="1"/>
</dbReference>
<dbReference type="SMART" id="SM00388">
    <property type="entry name" value="HisKA"/>
    <property type="match status" value="1"/>
</dbReference>
<gene>
    <name evidence="6" type="ORF">P280DRAFT_406875</name>
</gene>
<dbReference type="Gene3D" id="1.10.287.130">
    <property type="match status" value="1"/>
</dbReference>
<dbReference type="Pfam" id="PF00072">
    <property type="entry name" value="Response_reg"/>
    <property type="match status" value="1"/>
</dbReference>
<dbReference type="SUPFAM" id="SSF55874">
    <property type="entry name" value="ATPase domain of HSP90 chaperone/DNA topoisomerase II/histidine kinase"/>
    <property type="match status" value="1"/>
</dbReference>
<dbReference type="GO" id="GO:0000155">
    <property type="term" value="F:phosphorelay sensor kinase activity"/>
    <property type="evidence" value="ECO:0007669"/>
    <property type="project" value="InterPro"/>
</dbReference>
<dbReference type="InterPro" id="IPR013656">
    <property type="entry name" value="PAS_4"/>
</dbReference>
<dbReference type="PROSITE" id="PS50110">
    <property type="entry name" value="RESPONSE_REGULATORY"/>
    <property type="match status" value="1"/>
</dbReference>
<evidence type="ECO:0000313" key="6">
    <source>
        <dbReference type="EMBL" id="KAF2637356.1"/>
    </source>
</evidence>
<protein>
    <submittedName>
        <fullName evidence="6">Uncharacterized protein</fullName>
    </submittedName>
</protein>
<name>A0A6A6RPS5_9PLEO</name>
<dbReference type="SUPFAM" id="SSF55785">
    <property type="entry name" value="PYP-like sensor domain (PAS domain)"/>
    <property type="match status" value="1"/>
</dbReference>
<evidence type="ECO:0000313" key="7">
    <source>
        <dbReference type="Proteomes" id="UP000799753"/>
    </source>
</evidence>
<feature type="domain" description="Response regulatory" evidence="5">
    <location>
        <begin position="1170"/>
        <end position="1301"/>
    </location>
</feature>
<dbReference type="SMART" id="SM00387">
    <property type="entry name" value="HATPase_c"/>
    <property type="match status" value="1"/>
</dbReference>
<dbReference type="Pfam" id="PF02518">
    <property type="entry name" value="HATPase_c"/>
    <property type="match status" value="1"/>
</dbReference>
<dbReference type="CDD" id="cd17546">
    <property type="entry name" value="REC_hyHK_CKI1_RcsC-like"/>
    <property type="match status" value="1"/>
</dbReference>
<dbReference type="PANTHER" id="PTHR43719:SF30">
    <property type="entry name" value="TWO-COMPONENT SYSTEM RESPONSE REGULATOR"/>
    <property type="match status" value="1"/>
</dbReference>
<feature type="compositionally biased region" description="Low complexity" evidence="3">
    <location>
        <begin position="175"/>
        <end position="189"/>
    </location>
</feature>
<dbReference type="SMART" id="SM00091">
    <property type="entry name" value="PAS"/>
    <property type="match status" value="1"/>
</dbReference>
<dbReference type="Gene3D" id="3.40.50.2300">
    <property type="match status" value="1"/>
</dbReference>
<feature type="domain" description="Histidine kinase" evidence="4">
    <location>
        <begin position="841"/>
        <end position="1112"/>
    </location>
</feature>